<dbReference type="Proteomes" id="UP000289625">
    <property type="component" value="Segment"/>
</dbReference>
<reference evidence="18" key="1">
    <citation type="journal article" date="2018" name="MSphere">
        <title>Metagenomic Discovery of 83 New Human Papillomavirus Types in Patients with Immunodeficiency.</title>
        <authorList>
            <person name="Pastrana D.V."/>
            <person name="Peretti A."/>
            <person name="Welch N.L."/>
            <person name="Borgogna C."/>
            <person name="Olivero C."/>
            <person name="Badolato R."/>
            <person name="Notarangelo L.D."/>
            <person name="Gariglio M."/>
            <person name="FitzGerald P.C."/>
            <person name="McIntosh C.E."/>
            <person name="Reeves J."/>
            <person name="Starrett G.J."/>
            <person name="Bliskovsky V."/>
            <person name="Velez D."/>
            <person name="Brownell I."/>
            <person name="Yarchoan R."/>
            <person name="Wyvill K.M."/>
            <person name="Uldrick T.S."/>
            <person name="Maldarelli F."/>
            <person name="Lisco A."/>
            <person name="Sereti I."/>
            <person name="Gonzalez C.M."/>
            <person name="Androphy E.J."/>
            <person name="McBride A.A."/>
            <person name="Van Doorslaer K."/>
            <person name="Garcia F."/>
            <person name="Dvoretzky I."/>
            <person name="Liu J.S."/>
            <person name="Han J."/>
            <person name="Murphy P.M."/>
            <person name="McDermott D.H."/>
            <person name="Buck C.B."/>
        </authorList>
    </citation>
    <scope>NUCLEOTIDE SEQUENCE</scope>
    <source>
        <strain evidence="18">Gamma16_w27c04c</strain>
    </source>
</reference>
<dbReference type="GO" id="GO:0052150">
    <property type="term" value="P:symbiont-mediated perturbation of host apoptosis"/>
    <property type="evidence" value="ECO:0007669"/>
    <property type="project" value="UniProtKB-KW"/>
</dbReference>
<accession>A0A2D2ALU1</accession>
<evidence type="ECO:0000256" key="4">
    <source>
        <dbReference type="ARBA" id="ARBA00022581"/>
    </source>
</evidence>
<dbReference type="InterPro" id="IPR001334">
    <property type="entry name" value="E6"/>
</dbReference>
<comment type="subcellular location">
    <subcellularLocation>
        <location evidence="16 17">Host cytoplasm</location>
    </subcellularLocation>
    <subcellularLocation>
        <location evidence="16 17">Host nucleus</location>
    </subcellularLocation>
</comment>
<keyword evidence="7 16" id="KW-0863">Zinc-finger</keyword>
<comment type="function">
    <text evidence="16">Plays a major role in the induction and maintenance of cellular transformation. E6 associates with host UBE3A/E6-AP ubiquitin-protein ligase and modulates its activity. Protects host keratinocytes from apoptosis by mediating the degradation of host BAK1. May also inhibit host immune response.</text>
</comment>
<evidence type="ECO:0000256" key="1">
    <source>
        <dbReference type="ARBA" id="ARBA00006346"/>
    </source>
</evidence>
<evidence type="ECO:0000256" key="9">
    <source>
        <dbReference type="ARBA" id="ARBA00023015"/>
    </source>
</evidence>
<evidence type="ECO:0000313" key="18">
    <source>
        <dbReference type="EMBL" id="ATQ38435.1"/>
    </source>
</evidence>
<keyword evidence="2 16" id="KW-0244">Early protein</keyword>
<keyword evidence="4 16" id="KW-0945">Host-virus interaction</keyword>
<dbReference type="HAMAP" id="MF_04006">
    <property type="entry name" value="HPV_E6"/>
    <property type="match status" value="1"/>
</dbReference>
<proteinExistence type="inferred from homology"/>
<keyword evidence="13 16" id="KW-1035">Host cytoplasm</keyword>
<dbReference type="InterPro" id="IPR038575">
    <property type="entry name" value="E6_sf"/>
</dbReference>
<dbReference type="GO" id="GO:0006351">
    <property type="term" value="P:DNA-templated transcription"/>
    <property type="evidence" value="ECO:0007669"/>
    <property type="project" value="UniProtKB-UniRule"/>
</dbReference>
<sequence length="142" mass="16844">MEPLFPTKLNEYCSYFDISFFDLSLKCIFCKHYLNLVDLAYFYEKGLSLVWRNNICYACCDRCLKCSARYEANRHFQCTFNTATLHAVLEKPLQDIEIRCYYCLCILSLVEKCDLIARGRPTCLVRGYFRAPCKDCIRREIY</sequence>
<evidence type="ECO:0000256" key="7">
    <source>
        <dbReference type="ARBA" id="ARBA00022771"/>
    </source>
</evidence>
<evidence type="ECO:0000256" key="3">
    <source>
        <dbReference type="ARBA" id="ARBA00022562"/>
    </source>
</evidence>
<dbReference type="GO" id="GO:0008270">
    <property type="term" value="F:zinc ion binding"/>
    <property type="evidence" value="ECO:0007669"/>
    <property type="project" value="UniProtKB-KW"/>
</dbReference>
<evidence type="ECO:0000256" key="11">
    <source>
        <dbReference type="ARBA" id="ARBA00023159"/>
    </source>
</evidence>
<name>A0A2D2ALU1_9PAPI</name>
<dbReference type="GO" id="GO:0042025">
    <property type="term" value="C:host cell nucleus"/>
    <property type="evidence" value="ECO:0007669"/>
    <property type="project" value="UniProtKB-SubCell"/>
</dbReference>
<keyword evidence="14 16" id="KW-0899">Viral immunoevasion</keyword>
<comment type="caution">
    <text evidence="16">Lacks conserved residue(s) required for the propagation of feature annotation.</text>
</comment>
<evidence type="ECO:0000256" key="2">
    <source>
        <dbReference type="ARBA" id="ARBA00022518"/>
    </source>
</evidence>
<keyword evidence="5 16" id="KW-1090">Inhibition of host innate immune response by virus</keyword>
<evidence type="ECO:0000256" key="16">
    <source>
        <dbReference type="HAMAP-Rule" id="MF_04006"/>
    </source>
</evidence>
<keyword evidence="6 16" id="KW-0479">Metal-binding</keyword>
<comment type="subunit">
    <text evidence="16">Forms homodimers. Interacts with ubiquitin-protein ligase UBE3A/E6-AP; this interaction stimulates UBE3A ubiquitin activity. Interacts with host BAK1.</text>
</comment>
<keyword evidence="15 16" id="KW-1119">Modulation of host cell apoptosis by virus</keyword>
<dbReference type="GO" id="GO:0030430">
    <property type="term" value="C:host cell cytoplasm"/>
    <property type="evidence" value="ECO:0007669"/>
    <property type="project" value="UniProtKB-SubCell"/>
</dbReference>
<dbReference type="GO" id="GO:0006355">
    <property type="term" value="P:regulation of DNA-templated transcription"/>
    <property type="evidence" value="ECO:0007669"/>
    <property type="project" value="UniProtKB-UniRule"/>
</dbReference>
<evidence type="ECO:0000256" key="12">
    <source>
        <dbReference type="ARBA" id="ARBA00023163"/>
    </source>
</evidence>
<feature type="zinc finger region" evidence="16">
    <location>
        <begin position="27"/>
        <end position="63"/>
    </location>
</feature>
<dbReference type="Pfam" id="PF00518">
    <property type="entry name" value="E6"/>
    <property type="match status" value="1"/>
</dbReference>
<evidence type="ECO:0000256" key="6">
    <source>
        <dbReference type="ARBA" id="ARBA00022723"/>
    </source>
</evidence>
<protein>
    <recommendedName>
        <fullName evidence="16 17">Protein E6</fullName>
    </recommendedName>
</protein>
<organism evidence="18">
    <name type="scientific">Gammapapillomavirus 16</name>
    <dbReference type="NCBI Taxonomy" id="1513261"/>
    <lineage>
        <taxon>Viruses</taxon>
        <taxon>Monodnaviria</taxon>
        <taxon>Shotokuvirae</taxon>
        <taxon>Cossaviricota</taxon>
        <taxon>Papovaviricetes</taxon>
        <taxon>Zurhausenvirales</taxon>
        <taxon>Papillomaviridae</taxon>
        <taxon>Firstpapillomavirinae</taxon>
        <taxon>Gammapapillomavirus</taxon>
    </lineage>
</organism>
<evidence type="ECO:0000256" key="8">
    <source>
        <dbReference type="ARBA" id="ARBA00022833"/>
    </source>
</evidence>
<keyword evidence="11 16" id="KW-0010">Activator</keyword>
<evidence type="ECO:0000256" key="13">
    <source>
        <dbReference type="ARBA" id="ARBA00023200"/>
    </source>
</evidence>
<dbReference type="GO" id="GO:0039648">
    <property type="term" value="P:symbiont-mediated perturbation of host ubiquitin-like protein modification"/>
    <property type="evidence" value="ECO:0007669"/>
    <property type="project" value="UniProtKB-UniRule"/>
</dbReference>
<dbReference type="Gene3D" id="3.30.240.40">
    <property type="entry name" value="E6 early regulatory protein"/>
    <property type="match status" value="2"/>
</dbReference>
<comment type="similarity">
    <text evidence="1 16 17">Belongs to the papillomaviridae E6 protein family.</text>
</comment>
<keyword evidence="3 16" id="KW-1048">Host nucleus</keyword>
<keyword evidence="9 16" id="KW-0805">Transcription regulation</keyword>
<evidence type="ECO:0000256" key="17">
    <source>
        <dbReference type="RuleBase" id="RU363123"/>
    </source>
</evidence>
<keyword evidence="12 16" id="KW-0804">Transcription</keyword>
<evidence type="ECO:0000256" key="10">
    <source>
        <dbReference type="ARBA" id="ARBA00023125"/>
    </source>
</evidence>
<dbReference type="EMBL" id="MF588728">
    <property type="protein sequence ID" value="ATQ38435.1"/>
    <property type="molecule type" value="Genomic_DNA"/>
</dbReference>
<dbReference type="GO" id="GO:0052170">
    <property type="term" value="P:symbiont-mediated suppression of host innate immune response"/>
    <property type="evidence" value="ECO:0007669"/>
    <property type="project" value="UniProtKB-KW"/>
</dbReference>
<keyword evidence="10 16" id="KW-0238">DNA-binding</keyword>
<evidence type="ECO:0000256" key="14">
    <source>
        <dbReference type="ARBA" id="ARBA00023280"/>
    </source>
</evidence>
<gene>
    <name evidence="16 18" type="primary">E6</name>
</gene>
<evidence type="ECO:0000256" key="15">
    <source>
        <dbReference type="ARBA" id="ARBA00023323"/>
    </source>
</evidence>
<dbReference type="GO" id="GO:0039502">
    <property type="term" value="P:symbiont-mediated suppression of host type I interferon-mediated signaling pathway"/>
    <property type="evidence" value="ECO:0007669"/>
    <property type="project" value="UniProtKB-UniRule"/>
</dbReference>
<evidence type="ECO:0000256" key="5">
    <source>
        <dbReference type="ARBA" id="ARBA00022632"/>
    </source>
</evidence>
<feature type="zinc finger region" evidence="16">
    <location>
        <begin position="100"/>
        <end position="136"/>
    </location>
</feature>
<dbReference type="GO" id="GO:0003677">
    <property type="term" value="F:DNA binding"/>
    <property type="evidence" value="ECO:0007669"/>
    <property type="project" value="UniProtKB-UniRule"/>
</dbReference>
<keyword evidence="8 16" id="KW-0862">Zinc</keyword>
<dbReference type="SUPFAM" id="SSF161229">
    <property type="entry name" value="E6 C-terminal domain-like"/>
    <property type="match status" value="2"/>
</dbReference>